<dbReference type="STRING" id="391165.GbCGDNIH1_1817"/>
<feature type="region of interest" description="Disordered" evidence="3">
    <location>
        <begin position="260"/>
        <end position="300"/>
    </location>
</feature>
<feature type="domain" description="SPOR" evidence="5">
    <location>
        <begin position="340"/>
        <end position="413"/>
    </location>
</feature>
<dbReference type="eggNOG" id="COG0741">
    <property type="taxonomic scope" value="Bacteria"/>
</dbReference>
<dbReference type="Gene3D" id="1.10.530.10">
    <property type="match status" value="1"/>
</dbReference>
<dbReference type="PANTHER" id="PTHR37423:SF2">
    <property type="entry name" value="MEMBRANE-BOUND LYTIC MUREIN TRANSGLYCOSYLASE C"/>
    <property type="match status" value="1"/>
</dbReference>
<organism evidence="6 7">
    <name type="scientific">Granulibacter bethesdensis (strain ATCC BAA-1260 / CGDNIH1)</name>
    <dbReference type="NCBI Taxonomy" id="391165"/>
    <lineage>
        <taxon>Bacteria</taxon>
        <taxon>Pseudomonadati</taxon>
        <taxon>Pseudomonadota</taxon>
        <taxon>Alphaproteobacteria</taxon>
        <taxon>Acetobacterales</taxon>
        <taxon>Acetobacteraceae</taxon>
        <taxon>Granulibacter</taxon>
    </lineage>
</organism>
<dbReference type="CAZy" id="GH23">
    <property type="family name" value="Glycoside Hydrolase Family 23"/>
</dbReference>
<name>Q0BR37_GRABC</name>
<accession>Q0BR37</accession>
<dbReference type="Pfam" id="PF05036">
    <property type="entry name" value="SPOR"/>
    <property type="match status" value="1"/>
</dbReference>
<evidence type="ECO:0000256" key="3">
    <source>
        <dbReference type="SAM" id="MobiDB-lite"/>
    </source>
</evidence>
<evidence type="ECO:0000313" key="7">
    <source>
        <dbReference type="Proteomes" id="UP000001963"/>
    </source>
</evidence>
<dbReference type="SUPFAM" id="SSF53955">
    <property type="entry name" value="Lysozyme-like"/>
    <property type="match status" value="1"/>
</dbReference>
<evidence type="ECO:0000256" key="1">
    <source>
        <dbReference type="ARBA" id="ARBA00007734"/>
    </source>
</evidence>
<dbReference type="EMBL" id="CP000394">
    <property type="protein sequence ID" value="ABI62715.1"/>
    <property type="molecule type" value="Genomic_DNA"/>
</dbReference>
<evidence type="ECO:0000259" key="4">
    <source>
        <dbReference type="Pfam" id="PF01464"/>
    </source>
</evidence>
<comment type="similarity">
    <text evidence="1">Belongs to the transglycosylase Slt family.</text>
</comment>
<dbReference type="InterPro" id="IPR036680">
    <property type="entry name" value="SPOR-like_sf"/>
</dbReference>
<dbReference type="Gene3D" id="3.30.70.1070">
    <property type="entry name" value="Sporulation related repeat"/>
    <property type="match status" value="1"/>
</dbReference>
<comment type="similarity">
    <text evidence="2">Belongs to the virb1 family.</text>
</comment>
<dbReference type="CDD" id="cd00254">
    <property type="entry name" value="LT-like"/>
    <property type="match status" value="1"/>
</dbReference>
<gene>
    <name evidence="6" type="ordered locus">GbCGDNIH1_1817</name>
</gene>
<dbReference type="InterPro" id="IPR008258">
    <property type="entry name" value="Transglycosylase_SLT_dom_1"/>
</dbReference>
<evidence type="ECO:0000256" key="2">
    <source>
        <dbReference type="ARBA" id="ARBA00009387"/>
    </source>
</evidence>
<proteinExistence type="inferred from homology"/>
<feature type="compositionally biased region" description="Polar residues" evidence="3">
    <location>
        <begin position="285"/>
        <end position="294"/>
    </location>
</feature>
<dbReference type="Proteomes" id="UP000001963">
    <property type="component" value="Chromosome"/>
</dbReference>
<dbReference type="HOGENOM" id="CLU_052800_0_0_5"/>
<dbReference type="InterPro" id="IPR007730">
    <property type="entry name" value="SPOR-like_dom"/>
</dbReference>
<dbReference type="KEGG" id="gbe:GbCGDNIH1_1817"/>
<keyword evidence="7" id="KW-1185">Reference proteome</keyword>
<dbReference type="InterPro" id="IPR023346">
    <property type="entry name" value="Lysozyme-like_dom_sf"/>
</dbReference>
<evidence type="ECO:0000259" key="5">
    <source>
        <dbReference type="Pfam" id="PF05036"/>
    </source>
</evidence>
<evidence type="ECO:0000313" key="6">
    <source>
        <dbReference type="EMBL" id="ABI62715.1"/>
    </source>
</evidence>
<feature type="domain" description="Transglycosylase SLT" evidence="4">
    <location>
        <begin position="96"/>
        <end position="203"/>
    </location>
</feature>
<dbReference type="AlphaFoldDB" id="Q0BR37"/>
<dbReference type="PANTHER" id="PTHR37423">
    <property type="entry name" value="SOLUBLE LYTIC MUREIN TRANSGLYCOSYLASE-RELATED"/>
    <property type="match status" value="1"/>
</dbReference>
<dbReference type="GO" id="GO:0042834">
    <property type="term" value="F:peptidoglycan binding"/>
    <property type="evidence" value="ECO:0007669"/>
    <property type="project" value="InterPro"/>
</dbReference>
<protein>
    <submittedName>
        <fullName evidence="6">Transglycosylase SLT family protein</fullName>
    </submittedName>
</protein>
<sequence>MQSWASPCPPATCMWLCHDGETARMDQIHPPSASLRRKAFRPAFGKLACVAMLALMTACGNHSGRVNESQEAAQYQARASRNYSAPGSAEDPWGPYISEASQRFDVPERWVREVMRVESGGRLFHNGDLVTSPVGAMGLMQVMPGTYDELKVRYSLGEDAYDPHNNILAGTAYLRELYDLYGSPAFLAAYNAGPGRVDDLVNSGRSLPQETRRYVASIAPNIDGLYPISRSPAEQLASTTLSYDQLTTGGSHFSSPRAYAALDQSSSSHGRSRSTATHGRVQTVRMASNSTHGGSSYGRHGAPVAARVQLASATSAPRRGGFSLINRAEASPIQTRGVGGGGWAIQVGAYNSPHLAKAAAANAKASVTHGHTAVGTVKQRGATLYRARLTGMSRESAQAACSKINHGKGGCIVLSPDAQS</sequence>
<dbReference type="Pfam" id="PF01464">
    <property type="entry name" value="SLT"/>
    <property type="match status" value="1"/>
</dbReference>
<reference evidence="6 7" key="1">
    <citation type="journal article" date="2007" name="J. Bacteriol.">
        <title>Genome sequence analysis of the emerging human pathogenic acetic acid bacterium Granulibacter bethesdensis.</title>
        <authorList>
            <person name="Greenberg D.E."/>
            <person name="Porcella S.F."/>
            <person name="Zelazny A.M."/>
            <person name="Virtaneva K."/>
            <person name="Sturdevant D.E."/>
            <person name="Kupko J.J.III."/>
            <person name="Barbian K.D."/>
            <person name="Babar A."/>
            <person name="Dorward D.W."/>
            <person name="Holland S.M."/>
        </authorList>
    </citation>
    <scope>NUCLEOTIDE SEQUENCE [LARGE SCALE GENOMIC DNA]</scope>
    <source>
        <strain evidence="7">ATCC BAA-1260 / CGDNIH1</strain>
    </source>
</reference>